<reference evidence="1" key="1">
    <citation type="submission" date="2023-03" db="EMBL/GenBank/DDBJ databases">
        <title>Massive genome expansion in bonnet fungi (Mycena s.s.) driven by repeated elements and novel gene families across ecological guilds.</title>
        <authorList>
            <consortium name="Lawrence Berkeley National Laboratory"/>
            <person name="Harder C.B."/>
            <person name="Miyauchi S."/>
            <person name="Viragh M."/>
            <person name="Kuo A."/>
            <person name="Thoen E."/>
            <person name="Andreopoulos B."/>
            <person name="Lu D."/>
            <person name="Skrede I."/>
            <person name="Drula E."/>
            <person name="Henrissat B."/>
            <person name="Morin E."/>
            <person name="Kohler A."/>
            <person name="Barry K."/>
            <person name="LaButti K."/>
            <person name="Morin E."/>
            <person name="Salamov A."/>
            <person name="Lipzen A."/>
            <person name="Mereny Z."/>
            <person name="Hegedus B."/>
            <person name="Baldrian P."/>
            <person name="Stursova M."/>
            <person name="Weitz H."/>
            <person name="Taylor A."/>
            <person name="Grigoriev I.V."/>
            <person name="Nagy L.G."/>
            <person name="Martin F."/>
            <person name="Kauserud H."/>
        </authorList>
    </citation>
    <scope>NUCLEOTIDE SEQUENCE</scope>
    <source>
        <strain evidence="1">9144</strain>
    </source>
</reference>
<dbReference type="AlphaFoldDB" id="A0AAD6VEC4"/>
<keyword evidence="2" id="KW-1185">Reference proteome</keyword>
<comment type="caution">
    <text evidence="1">The sequence shown here is derived from an EMBL/GenBank/DDBJ whole genome shotgun (WGS) entry which is preliminary data.</text>
</comment>
<evidence type="ECO:0000313" key="1">
    <source>
        <dbReference type="EMBL" id="KAJ7207416.1"/>
    </source>
</evidence>
<dbReference type="EMBL" id="JARJCW010000036">
    <property type="protein sequence ID" value="KAJ7207416.1"/>
    <property type="molecule type" value="Genomic_DNA"/>
</dbReference>
<evidence type="ECO:0000313" key="2">
    <source>
        <dbReference type="Proteomes" id="UP001219525"/>
    </source>
</evidence>
<protein>
    <submittedName>
        <fullName evidence="1">Uncharacterized protein</fullName>
    </submittedName>
</protein>
<organism evidence="1 2">
    <name type="scientific">Mycena pura</name>
    <dbReference type="NCBI Taxonomy" id="153505"/>
    <lineage>
        <taxon>Eukaryota</taxon>
        <taxon>Fungi</taxon>
        <taxon>Dikarya</taxon>
        <taxon>Basidiomycota</taxon>
        <taxon>Agaricomycotina</taxon>
        <taxon>Agaricomycetes</taxon>
        <taxon>Agaricomycetidae</taxon>
        <taxon>Agaricales</taxon>
        <taxon>Marasmiineae</taxon>
        <taxon>Mycenaceae</taxon>
        <taxon>Mycena</taxon>
    </lineage>
</organism>
<name>A0AAD6VEC4_9AGAR</name>
<dbReference type="Proteomes" id="UP001219525">
    <property type="component" value="Unassembled WGS sequence"/>
</dbReference>
<accession>A0AAD6VEC4</accession>
<sequence length="123" mass="12997">MHVGWDGFEPVPSRSMKLQKFHYNPDSANDEREREALRARRGMHVQHARRQAAGVYGGVSPGPIIVVLSAASVLERPSDMTQTKAAAAGCSALAALGTSTSFSPAKAGTSGDGAVEFWQAGEK</sequence>
<proteinExistence type="predicted"/>
<gene>
    <name evidence="1" type="ORF">GGX14DRAFT_396248</name>
</gene>